<dbReference type="GO" id="GO:0003677">
    <property type="term" value="F:DNA binding"/>
    <property type="evidence" value="ECO:0007669"/>
    <property type="project" value="InterPro"/>
</dbReference>
<gene>
    <name evidence="3" type="ORF">I6H88_20210</name>
</gene>
<keyword evidence="1" id="KW-1133">Transmembrane helix</keyword>
<proteinExistence type="predicted"/>
<protein>
    <recommendedName>
        <fullName evidence="5">HTH luxR-type domain-containing protein</fullName>
    </recommendedName>
</protein>
<dbReference type="SUPFAM" id="SSF46894">
    <property type="entry name" value="C-terminal effector domain of the bipartite response regulators"/>
    <property type="match status" value="1"/>
</dbReference>
<dbReference type="Gene3D" id="1.25.40.10">
    <property type="entry name" value="Tetratricopeptide repeat domain"/>
    <property type="match status" value="1"/>
</dbReference>
<evidence type="ECO:0000256" key="1">
    <source>
        <dbReference type="SAM" id="Phobius"/>
    </source>
</evidence>
<dbReference type="SMART" id="SM00028">
    <property type="entry name" value="TPR"/>
    <property type="match status" value="4"/>
</dbReference>
<dbReference type="KEGG" id="egm:AYC65_09485"/>
<dbReference type="EMBL" id="CP067018">
    <property type="protein sequence ID" value="QQN58719.1"/>
    <property type="molecule type" value="Genomic_DNA"/>
</dbReference>
<feature type="signal peptide" evidence="2">
    <location>
        <begin position="1"/>
        <end position="17"/>
    </location>
</feature>
<feature type="transmembrane region" description="Helical" evidence="1">
    <location>
        <begin position="347"/>
        <end position="365"/>
    </location>
</feature>
<evidence type="ECO:0000313" key="4">
    <source>
        <dbReference type="Proteomes" id="UP000595426"/>
    </source>
</evidence>
<dbReference type="OrthoDB" id="1090267at2"/>
<evidence type="ECO:0008006" key="5">
    <source>
        <dbReference type="Google" id="ProtNLM"/>
    </source>
</evidence>
<dbReference type="Proteomes" id="UP000595426">
    <property type="component" value="Chromosome"/>
</dbReference>
<dbReference type="AlphaFoldDB" id="A0A7T7ZY35"/>
<feature type="chain" id="PRO_5033057572" description="HTH luxR-type domain-containing protein" evidence="2">
    <location>
        <begin position="18"/>
        <end position="486"/>
    </location>
</feature>
<keyword evidence="1" id="KW-0472">Membrane</keyword>
<sequence length="486" mass="56250">MRKILFLLILYSFSISAQYSKEKEINYALDTIRINKVPFYVKNETDKKLALVENLYLQSKEIGYTTGQVNALLYMAATYCIRGDIDNTIVKCDEGLSLTKGKEKYALQRVNFLLAKGIVSLQMGYFEKSREDFQTASAIIDKVPPHKSDSIHYAKAYVYYCTLMSYERDTNHILGNKEIEYYALNAYKQTQQINNDFPKKKFVSTLCIQRLILAYIDQDKLDLAEKYLAQAEVINKGGGSFWPLSRNIILGAIAEKKKNYTSATKHYEQALIQSKQYDLLKAIYDRDIIYSGLTESYHALHNYEKESYYLSESKRYNDSIALVNKNTVSNILKDEVKNNTANKKINLYYIIAVLLILCLISFYIIKQIIPRIINKTHRNTQPEQEEITDFEKLSLVTELAQNNDPAFSIKFAEVFPAFNQNLLNINPRLTQSDLEFCALMKINFDTKGIAVIKKMSAEAVKSKKHRIRKKLNISPEENIYIWLMDR</sequence>
<organism evidence="3 4">
    <name type="scientific">Elizabethkingia bruuniana</name>
    <dbReference type="NCBI Taxonomy" id="1756149"/>
    <lineage>
        <taxon>Bacteria</taxon>
        <taxon>Pseudomonadati</taxon>
        <taxon>Bacteroidota</taxon>
        <taxon>Flavobacteriia</taxon>
        <taxon>Flavobacteriales</taxon>
        <taxon>Weeksellaceae</taxon>
        <taxon>Elizabethkingia</taxon>
    </lineage>
</organism>
<dbReference type="RefSeq" id="WP_052114740.1">
    <property type="nucleotide sequence ID" value="NZ_CBCSDR010000001.1"/>
</dbReference>
<keyword evidence="1" id="KW-0812">Transmembrane</keyword>
<keyword evidence="4" id="KW-1185">Reference proteome</keyword>
<dbReference type="InterPro" id="IPR019734">
    <property type="entry name" value="TPR_rpt"/>
</dbReference>
<dbReference type="GO" id="GO:0006355">
    <property type="term" value="P:regulation of DNA-templated transcription"/>
    <property type="evidence" value="ECO:0007669"/>
    <property type="project" value="InterPro"/>
</dbReference>
<dbReference type="InterPro" id="IPR016032">
    <property type="entry name" value="Sig_transdc_resp-reg_C-effctor"/>
</dbReference>
<evidence type="ECO:0000256" key="2">
    <source>
        <dbReference type="SAM" id="SignalP"/>
    </source>
</evidence>
<keyword evidence="2" id="KW-0732">Signal</keyword>
<reference evidence="3 4" key="1">
    <citation type="submission" date="2020-12" db="EMBL/GenBank/DDBJ databases">
        <title>FDA dAtabase for Regulatory Grade micrObial Sequences (FDA-ARGOS): Supporting development and validation of Infectious Disease Dx tests.</title>
        <authorList>
            <person name="Kerrigan L."/>
            <person name="Long C."/>
            <person name="Tallon L."/>
            <person name="Sadzewicz L."/>
            <person name="Zhao X."/>
            <person name="Boylan J."/>
            <person name="Ott S."/>
            <person name="Bowen H."/>
            <person name="Vavikolanu K."/>
            <person name="Mehta A."/>
            <person name="Aluvathingal J."/>
            <person name="Nadendla S."/>
            <person name="Yan Y."/>
            <person name="Sichtig H."/>
        </authorList>
    </citation>
    <scope>NUCLEOTIDE SEQUENCE [LARGE SCALE GENOMIC DNA]</scope>
    <source>
        <strain evidence="3 4">FDAARGOS_1031</strain>
    </source>
</reference>
<dbReference type="InterPro" id="IPR011990">
    <property type="entry name" value="TPR-like_helical_dom_sf"/>
</dbReference>
<evidence type="ECO:0000313" key="3">
    <source>
        <dbReference type="EMBL" id="QQN58719.1"/>
    </source>
</evidence>
<name>A0A7T7ZY35_9FLAO</name>
<accession>A0A7T7ZY35</accession>
<dbReference type="GeneID" id="93133138"/>